<dbReference type="InterPro" id="IPR050109">
    <property type="entry name" value="HTH-type_TetR-like_transc_reg"/>
</dbReference>
<keyword evidence="7" id="KW-1185">Reference proteome</keyword>
<evidence type="ECO:0000256" key="2">
    <source>
        <dbReference type="ARBA" id="ARBA00023125"/>
    </source>
</evidence>
<dbReference type="InterPro" id="IPR036271">
    <property type="entry name" value="Tet_transcr_reg_TetR-rel_C_sf"/>
</dbReference>
<protein>
    <submittedName>
        <fullName evidence="6">Transcriptional regulator, TetR family</fullName>
    </submittedName>
</protein>
<dbReference type="Gene3D" id="1.10.10.60">
    <property type="entry name" value="Homeodomain-like"/>
    <property type="match status" value="1"/>
</dbReference>
<gene>
    <name evidence="6" type="ORF">SAMN06265355_108146</name>
</gene>
<dbReference type="PROSITE" id="PS50977">
    <property type="entry name" value="HTH_TETR_2"/>
    <property type="match status" value="1"/>
</dbReference>
<organism evidence="6 7">
    <name type="scientific">Actinomadura mexicana</name>
    <dbReference type="NCBI Taxonomy" id="134959"/>
    <lineage>
        <taxon>Bacteria</taxon>
        <taxon>Bacillati</taxon>
        <taxon>Actinomycetota</taxon>
        <taxon>Actinomycetes</taxon>
        <taxon>Streptosporangiales</taxon>
        <taxon>Thermomonosporaceae</taxon>
        <taxon>Actinomadura</taxon>
    </lineage>
</organism>
<proteinExistence type="predicted"/>
<reference evidence="7" key="1">
    <citation type="submission" date="2017-06" db="EMBL/GenBank/DDBJ databases">
        <authorList>
            <person name="Varghese N."/>
            <person name="Submissions S."/>
        </authorList>
    </citation>
    <scope>NUCLEOTIDE SEQUENCE [LARGE SCALE GENOMIC DNA]</scope>
    <source>
        <strain evidence="7">DSM 44485</strain>
    </source>
</reference>
<evidence type="ECO:0000313" key="6">
    <source>
        <dbReference type="EMBL" id="SNR89721.1"/>
    </source>
</evidence>
<evidence type="ECO:0000256" key="1">
    <source>
        <dbReference type="ARBA" id="ARBA00023015"/>
    </source>
</evidence>
<dbReference type="Pfam" id="PF00440">
    <property type="entry name" value="TetR_N"/>
    <property type="match status" value="1"/>
</dbReference>
<keyword evidence="2 4" id="KW-0238">DNA-binding</keyword>
<dbReference type="Proteomes" id="UP000198420">
    <property type="component" value="Unassembled WGS sequence"/>
</dbReference>
<dbReference type="Pfam" id="PF16859">
    <property type="entry name" value="TetR_C_11"/>
    <property type="match status" value="1"/>
</dbReference>
<dbReference type="GO" id="GO:0003700">
    <property type="term" value="F:DNA-binding transcription factor activity"/>
    <property type="evidence" value="ECO:0007669"/>
    <property type="project" value="TreeGrafter"/>
</dbReference>
<evidence type="ECO:0000259" key="5">
    <source>
        <dbReference type="PROSITE" id="PS50977"/>
    </source>
</evidence>
<evidence type="ECO:0000256" key="4">
    <source>
        <dbReference type="PROSITE-ProRule" id="PRU00335"/>
    </source>
</evidence>
<dbReference type="GO" id="GO:0000976">
    <property type="term" value="F:transcription cis-regulatory region binding"/>
    <property type="evidence" value="ECO:0007669"/>
    <property type="project" value="TreeGrafter"/>
</dbReference>
<evidence type="ECO:0000313" key="7">
    <source>
        <dbReference type="Proteomes" id="UP000198420"/>
    </source>
</evidence>
<dbReference type="PRINTS" id="PR00455">
    <property type="entry name" value="HTHTETR"/>
</dbReference>
<dbReference type="RefSeq" id="WP_089313597.1">
    <property type="nucleotide sequence ID" value="NZ_FZNP01000008.1"/>
</dbReference>
<dbReference type="SUPFAM" id="SSF48498">
    <property type="entry name" value="Tetracyclin repressor-like, C-terminal domain"/>
    <property type="match status" value="1"/>
</dbReference>
<dbReference type="EMBL" id="FZNP01000008">
    <property type="protein sequence ID" value="SNR89721.1"/>
    <property type="molecule type" value="Genomic_DNA"/>
</dbReference>
<feature type="domain" description="HTH tetR-type" evidence="5">
    <location>
        <begin position="16"/>
        <end position="76"/>
    </location>
</feature>
<accession>A0A239A336</accession>
<dbReference type="PANTHER" id="PTHR30055">
    <property type="entry name" value="HTH-TYPE TRANSCRIPTIONAL REGULATOR RUTR"/>
    <property type="match status" value="1"/>
</dbReference>
<evidence type="ECO:0000256" key="3">
    <source>
        <dbReference type="ARBA" id="ARBA00023163"/>
    </source>
</evidence>
<feature type="DNA-binding region" description="H-T-H motif" evidence="4">
    <location>
        <begin position="39"/>
        <end position="58"/>
    </location>
</feature>
<dbReference type="SUPFAM" id="SSF46689">
    <property type="entry name" value="Homeodomain-like"/>
    <property type="match status" value="1"/>
</dbReference>
<keyword evidence="1" id="KW-0805">Transcription regulation</keyword>
<dbReference type="InterPro" id="IPR011075">
    <property type="entry name" value="TetR_C"/>
</dbReference>
<dbReference type="InterPro" id="IPR001647">
    <property type="entry name" value="HTH_TetR"/>
</dbReference>
<keyword evidence="3" id="KW-0804">Transcription</keyword>
<dbReference type="Gene3D" id="1.10.357.10">
    <property type="entry name" value="Tetracycline Repressor, domain 2"/>
    <property type="match status" value="1"/>
</dbReference>
<dbReference type="InterPro" id="IPR009057">
    <property type="entry name" value="Homeodomain-like_sf"/>
</dbReference>
<dbReference type="AlphaFoldDB" id="A0A239A336"/>
<sequence length="202" mass="21631">MTGEAHRPHTGRRRNEAARRAILDVAVELLGGTGDAPVTIDTIAASAGVGKQTIYRWWPSKGAVLLEAVAERAGEDIPVPDTGSLRGDLGAFLRATFRAVGHERTVSVLRHAMAEAQRDPHAREPMRAFIAGRRTVLRGLLERARERGEITPGTDLGLVVDQAYGVLWYRILVGHAPLSESEADMLARALTAQVTASAADGG</sequence>
<dbReference type="PANTHER" id="PTHR30055:SF148">
    <property type="entry name" value="TETR-FAMILY TRANSCRIPTIONAL REGULATOR"/>
    <property type="match status" value="1"/>
</dbReference>
<dbReference type="OrthoDB" id="9796019at2"/>
<name>A0A239A336_9ACTN</name>